<reference evidence="2 3" key="1">
    <citation type="submission" date="2021-08" db="EMBL/GenBank/DDBJ databases">
        <title>Novel members of of the genus Stenotrophomonas from differernt environment.</title>
        <authorList>
            <person name="Deng Y."/>
        </authorList>
    </citation>
    <scope>NUCLEOTIDE SEQUENCE [LARGE SCALE GENOMIC DNA]</scope>
    <source>
        <strain evidence="2 3">CPCC 101365</strain>
    </source>
</reference>
<keyword evidence="1" id="KW-0732">Signal</keyword>
<evidence type="ECO:0000313" key="2">
    <source>
        <dbReference type="EMBL" id="MCL7714399.1"/>
    </source>
</evidence>
<feature type="chain" id="PRO_5045287186" evidence="1">
    <location>
        <begin position="25"/>
        <end position="432"/>
    </location>
</feature>
<sequence>MAGRIRRRIGLALLWLPVVASAQAVPDADAADAAFRRMRQLCAADDGRAWGVRLCGPVLLADPATRRVVADRDGVDTALERDGTVFRGRLPDDMPVANTAVEWNGRRWTMLMLPLPEEEPARSILFMHEAWHRIQAQAGLPPTHADQDHLETAQGRAALRLELRALHAAMVATRADLRQQAGSDAMTFRAWRQARFPGARAAEEALERHEGLAEYTGRLLAQDAALEAHLAEHLRRGDGLAAYARSFAYYTGPAYGALLDRAAPDWRSAWNREDGLPQLLAAASGAQPDASDAAFQLAGRRYGLAAVEAEEATRARHQAEAVAELRARLVDGPVLGVPVNGARFSFDPNRVTPLPPQGAVYGVIRVAADWGVLDVDGDGLLSSDWKRLSVAHAGARQTAAGWTGPGWVLTLAPGWELRPAAREGDWTLRRQE</sequence>
<keyword evidence="3" id="KW-1185">Reference proteome</keyword>
<accession>A0ABT0SGG0</accession>
<dbReference type="RefSeq" id="WP_250063194.1">
    <property type="nucleotide sequence ID" value="NZ_JAIKTS010000001.1"/>
</dbReference>
<feature type="signal peptide" evidence="1">
    <location>
        <begin position="1"/>
        <end position="24"/>
    </location>
</feature>
<name>A0ABT0SGG0_9GAMM</name>
<protein>
    <submittedName>
        <fullName evidence="2">Uncharacterized protein</fullName>
    </submittedName>
</protein>
<dbReference type="EMBL" id="JAIKTS010000001">
    <property type="protein sequence ID" value="MCL7714399.1"/>
    <property type="molecule type" value="Genomic_DNA"/>
</dbReference>
<evidence type="ECO:0000256" key="1">
    <source>
        <dbReference type="SAM" id="SignalP"/>
    </source>
</evidence>
<comment type="caution">
    <text evidence="2">The sequence shown here is derived from an EMBL/GenBank/DDBJ whole genome shotgun (WGS) entry which is preliminary data.</text>
</comment>
<proteinExistence type="predicted"/>
<evidence type="ECO:0000313" key="3">
    <source>
        <dbReference type="Proteomes" id="UP001431235"/>
    </source>
</evidence>
<gene>
    <name evidence="2" type="ORF">K5L01_07010</name>
</gene>
<organism evidence="2 3">
    <name type="scientific">Stenotrophomonas mori</name>
    <dbReference type="NCBI Taxonomy" id="2871096"/>
    <lineage>
        <taxon>Bacteria</taxon>
        <taxon>Pseudomonadati</taxon>
        <taxon>Pseudomonadota</taxon>
        <taxon>Gammaproteobacteria</taxon>
        <taxon>Lysobacterales</taxon>
        <taxon>Lysobacteraceae</taxon>
        <taxon>Stenotrophomonas</taxon>
    </lineage>
</organism>
<dbReference type="Proteomes" id="UP001431235">
    <property type="component" value="Unassembled WGS sequence"/>
</dbReference>